<protein>
    <submittedName>
        <fullName evidence="3">Uncharacterized protein</fullName>
    </submittedName>
</protein>
<feature type="region of interest" description="Disordered" evidence="2">
    <location>
        <begin position="48"/>
        <end position="118"/>
    </location>
</feature>
<dbReference type="Proteomes" id="UP000774617">
    <property type="component" value="Unassembled WGS sequence"/>
</dbReference>
<keyword evidence="4" id="KW-1185">Reference proteome</keyword>
<proteinExistence type="predicted"/>
<gene>
    <name evidence="3" type="ORF">B0J12DRAFT_774885</name>
</gene>
<evidence type="ECO:0000256" key="1">
    <source>
        <dbReference type="SAM" id="Coils"/>
    </source>
</evidence>
<organism evidence="3 4">
    <name type="scientific">Macrophomina phaseolina</name>
    <dbReference type="NCBI Taxonomy" id="35725"/>
    <lineage>
        <taxon>Eukaryota</taxon>
        <taxon>Fungi</taxon>
        <taxon>Dikarya</taxon>
        <taxon>Ascomycota</taxon>
        <taxon>Pezizomycotina</taxon>
        <taxon>Dothideomycetes</taxon>
        <taxon>Dothideomycetes incertae sedis</taxon>
        <taxon>Botryosphaeriales</taxon>
        <taxon>Botryosphaeriaceae</taxon>
        <taxon>Macrophomina</taxon>
    </lineage>
</organism>
<feature type="coiled-coil region" evidence="1">
    <location>
        <begin position="129"/>
        <end position="160"/>
    </location>
</feature>
<comment type="caution">
    <text evidence="3">The sequence shown here is derived from an EMBL/GenBank/DDBJ whole genome shotgun (WGS) entry which is preliminary data.</text>
</comment>
<name>A0ABQ8GIS7_9PEZI</name>
<keyword evidence="1" id="KW-0175">Coiled coil</keyword>
<accession>A0ABQ8GIS7</accession>
<feature type="compositionally biased region" description="Low complexity" evidence="2">
    <location>
        <begin position="48"/>
        <end position="67"/>
    </location>
</feature>
<evidence type="ECO:0000313" key="4">
    <source>
        <dbReference type="Proteomes" id="UP000774617"/>
    </source>
</evidence>
<reference evidence="3 4" key="1">
    <citation type="journal article" date="2021" name="Nat. Commun.">
        <title>Genetic determinants of endophytism in the Arabidopsis root mycobiome.</title>
        <authorList>
            <person name="Mesny F."/>
            <person name="Miyauchi S."/>
            <person name="Thiergart T."/>
            <person name="Pickel B."/>
            <person name="Atanasova L."/>
            <person name="Karlsson M."/>
            <person name="Huettel B."/>
            <person name="Barry K.W."/>
            <person name="Haridas S."/>
            <person name="Chen C."/>
            <person name="Bauer D."/>
            <person name="Andreopoulos W."/>
            <person name="Pangilinan J."/>
            <person name="LaButti K."/>
            <person name="Riley R."/>
            <person name="Lipzen A."/>
            <person name="Clum A."/>
            <person name="Drula E."/>
            <person name="Henrissat B."/>
            <person name="Kohler A."/>
            <person name="Grigoriev I.V."/>
            <person name="Martin F.M."/>
            <person name="Hacquard S."/>
        </authorList>
    </citation>
    <scope>NUCLEOTIDE SEQUENCE [LARGE SCALE GENOMIC DNA]</scope>
    <source>
        <strain evidence="3 4">MPI-SDFR-AT-0080</strain>
    </source>
</reference>
<evidence type="ECO:0000313" key="3">
    <source>
        <dbReference type="EMBL" id="KAH7057188.1"/>
    </source>
</evidence>
<feature type="compositionally biased region" description="Low complexity" evidence="2">
    <location>
        <begin position="85"/>
        <end position="102"/>
    </location>
</feature>
<dbReference type="EMBL" id="JAGTJR010000007">
    <property type="protein sequence ID" value="KAH7057188.1"/>
    <property type="molecule type" value="Genomic_DNA"/>
</dbReference>
<evidence type="ECO:0000256" key="2">
    <source>
        <dbReference type="SAM" id="MobiDB-lite"/>
    </source>
</evidence>
<feature type="region of interest" description="Disordered" evidence="2">
    <location>
        <begin position="171"/>
        <end position="207"/>
    </location>
</feature>
<sequence>MSYSPGHPGYWNPYGQLLQSYLPYFQNFPAQPAYATPQCYQHAPLQQIPSSAPQQQKQQQQQQQHTPTLPPRPQAHSIRSRHARAATAYPSNPSSHTHSPPSKQHQTNNPRPPARTTVLRLQPPINPSLIQLNKTTRALCARLEELNAQLIRERDAARVDCALHAEERSMWAGEKERPHAERRERESELAGERARDVELPGDVERLK</sequence>